<evidence type="ECO:0000259" key="6">
    <source>
        <dbReference type="Pfam" id="PF01061"/>
    </source>
</evidence>
<evidence type="ECO:0000256" key="3">
    <source>
        <dbReference type="ARBA" id="ARBA00022989"/>
    </source>
</evidence>
<evidence type="ECO:0000256" key="2">
    <source>
        <dbReference type="ARBA" id="ARBA00022692"/>
    </source>
</evidence>
<dbReference type="RefSeq" id="WP_022541415.1">
    <property type="nucleotide sequence ID" value="NC_022521.1"/>
</dbReference>
<feature type="transmembrane region" description="Helical" evidence="5">
    <location>
        <begin position="200"/>
        <end position="218"/>
    </location>
</feature>
<dbReference type="EMBL" id="AP012489">
    <property type="protein sequence ID" value="BAN90142.1"/>
    <property type="molecule type" value="Genomic_DNA"/>
</dbReference>
<keyword evidence="3 5" id="KW-1133">Transmembrane helix</keyword>
<dbReference type="GO" id="GO:0016020">
    <property type="term" value="C:membrane"/>
    <property type="evidence" value="ECO:0007669"/>
    <property type="project" value="UniProtKB-SubCell"/>
</dbReference>
<evidence type="ECO:0000313" key="8">
    <source>
        <dbReference type="Proteomes" id="UP000016887"/>
    </source>
</evidence>
<comment type="subcellular location">
    <subcellularLocation>
        <location evidence="1">Membrane</location>
        <topology evidence="1">Multi-pass membrane protein</topology>
    </subcellularLocation>
</comment>
<accession>U3T9G6</accession>
<dbReference type="KEGG" id="acj:ACAM_0673"/>
<dbReference type="Pfam" id="PF01061">
    <property type="entry name" value="ABC2_membrane"/>
    <property type="match status" value="1"/>
</dbReference>
<dbReference type="GO" id="GO:0140359">
    <property type="term" value="F:ABC-type transporter activity"/>
    <property type="evidence" value="ECO:0007669"/>
    <property type="project" value="InterPro"/>
</dbReference>
<evidence type="ECO:0000313" key="7">
    <source>
        <dbReference type="EMBL" id="BAN90142.1"/>
    </source>
</evidence>
<feature type="transmembrane region" description="Helical" evidence="5">
    <location>
        <begin position="96"/>
        <end position="124"/>
    </location>
</feature>
<dbReference type="GeneID" id="17110990"/>
<dbReference type="STRING" id="1198449.ACAM_0673"/>
<feature type="transmembrane region" description="Helical" evidence="5">
    <location>
        <begin position="55"/>
        <end position="75"/>
    </location>
</feature>
<keyword evidence="2 5" id="KW-0812">Transmembrane</keyword>
<dbReference type="AlphaFoldDB" id="U3T9G6"/>
<evidence type="ECO:0000256" key="4">
    <source>
        <dbReference type="ARBA" id="ARBA00023136"/>
    </source>
</evidence>
<proteinExistence type="predicted"/>
<feature type="transmembrane region" description="Helical" evidence="5">
    <location>
        <begin position="165"/>
        <end position="180"/>
    </location>
</feature>
<feature type="transmembrane region" description="Helical" evidence="5">
    <location>
        <begin position="130"/>
        <end position="153"/>
    </location>
</feature>
<reference evidence="7 8" key="1">
    <citation type="journal article" date="2013" name="Appl. Environ. Microbiol.">
        <title>Variation of the Virus-Related Elements within Syntenic Genomes of the Hyperthermophilic Archaeon Aeropyrum.</title>
        <authorList>
            <person name="Daifuku T."/>
            <person name="Yoshida T."/>
            <person name="Kitamura T."/>
            <person name="Kawaichi S."/>
            <person name="Inoue T."/>
            <person name="Nomura K."/>
            <person name="Yoshida Y."/>
            <person name="Kuno S."/>
            <person name="Sako Y."/>
        </authorList>
    </citation>
    <scope>NUCLEOTIDE SEQUENCE [LARGE SCALE GENOMIC DNA]</scope>
    <source>
        <strain evidence="7 8">SY1</strain>
    </source>
</reference>
<sequence length="223" mass="23641">MAQLSRAFLWLVRKELLLAARNPVLLATQALFTLAMAVAAGALEHSSLLEPGFSLPPMLAALALFQAVFTAYTSYIREAEWGTLEALRTSPVDPGLVYLAKTLYSAASIFLTTLAFLPVYAVLASPPIPLWGYLMLGGWILLSSLLLGGVASLSSAMLSYSRNQALLTPTVLAVVSAPYMRVASRPLADLGAGLEPPGGWWAALAAAALLFTLVGYSLSRQLS</sequence>
<feature type="domain" description="ABC-2 type transporter transmembrane" evidence="6">
    <location>
        <begin position="7"/>
        <end position="173"/>
    </location>
</feature>
<name>U3T9G6_9CREN</name>
<evidence type="ECO:0000256" key="1">
    <source>
        <dbReference type="ARBA" id="ARBA00004141"/>
    </source>
</evidence>
<evidence type="ECO:0000256" key="5">
    <source>
        <dbReference type="SAM" id="Phobius"/>
    </source>
</evidence>
<dbReference type="InterPro" id="IPR013525">
    <property type="entry name" value="ABC2_TM"/>
</dbReference>
<keyword evidence="4 5" id="KW-0472">Membrane</keyword>
<dbReference type="eggNOG" id="arCOG01328">
    <property type="taxonomic scope" value="Archaea"/>
</dbReference>
<protein>
    <submittedName>
        <fullName evidence="7">Heme exporter protein B</fullName>
    </submittedName>
</protein>
<gene>
    <name evidence="7" type="primary">helB</name>
    <name evidence="7" type="ORF">ACAM_0673</name>
</gene>
<organism evidence="7 8">
    <name type="scientific">Aeropyrum camini SY1 = JCM 12091</name>
    <dbReference type="NCBI Taxonomy" id="1198449"/>
    <lineage>
        <taxon>Archaea</taxon>
        <taxon>Thermoproteota</taxon>
        <taxon>Thermoprotei</taxon>
        <taxon>Desulfurococcales</taxon>
        <taxon>Desulfurococcaceae</taxon>
        <taxon>Aeropyrum</taxon>
    </lineage>
</organism>
<dbReference type="Proteomes" id="UP000016887">
    <property type="component" value="Chromosome"/>
</dbReference>
<keyword evidence="8" id="KW-1185">Reference proteome</keyword>